<gene>
    <name evidence="1" type="ORF">FUA48_16025</name>
</gene>
<organism evidence="1 2">
    <name type="scientific">Flavobacterium alkalisoli</name>
    <dbReference type="NCBI Taxonomy" id="2602769"/>
    <lineage>
        <taxon>Bacteria</taxon>
        <taxon>Pseudomonadati</taxon>
        <taxon>Bacteroidota</taxon>
        <taxon>Flavobacteriia</taxon>
        <taxon>Flavobacteriales</taxon>
        <taxon>Flavobacteriaceae</taxon>
        <taxon>Flavobacterium</taxon>
    </lineage>
</organism>
<name>A0A5B9FZ12_9FLAO</name>
<keyword evidence="2" id="KW-1185">Reference proteome</keyword>
<dbReference type="OrthoDB" id="1377500at2"/>
<dbReference type="Proteomes" id="UP000321222">
    <property type="component" value="Chromosome"/>
</dbReference>
<dbReference type="RefSeq" id="WP_147584467.1">
    <property type="nucleotide sequence ID" value="NZ_CP042831.1"/>
</dbReference>
<dbReference type="KEGG" id="fak:FUA48_16025"/>
<dbReference type="EMBL" id="CP042831">
    <property type="protein sequence ID" value="QEE51028.1"/>
    <property type="molecule type" value="Genomic_DNA"/>
</dbReference>
<accession>A0A5B9FZ12</accession>
<dbReference type="AlphaFoldDB" id="A0A5B9FZ12"/>
<proteinExistence type="predicted"/>
<sequence>MATNINTILSWFQTGDKPTENQFLQTFTSFWHKDDNIPQNKVQDLTATLAAKAEAAQLNGHLTDPEAHADLFDAKANDADISAVGKSGDYGDIINIPISFPPEAHSHAANEIIGMEDYALMTFVQSMSIVFVPASATLSLRDGAGTTIASANLGSLNNEGTSITYNSVDKTLELRNDADELLASIPVADFVANLVSIAGWGSTPGRLQFKSSTGTVLFNVDFDISRINGLQTALDSKLATADAPTTVRGVTLTGFAVSNAAVVAADTILAAAGKLQGQINQIQTDLGTKIALGVNSDIPVLKLEVMNSLAVTDDEGTLSFVKDDSEEYYGKTTLTAPGGTTINIPHGLPGVPTWVNVVAANAAALPGQFAVSCDATNIILTYTGSAPAGTLEYNLSYRS</sequence>
<protein>
    <submittedName>
        <fullName evidence="1">Uncharacterized protein</fullName>
    </submittedName>
</protein>
<evidence type="ECO:0000313" key="1">
    <source>
        <dbReference type="EMBL" id="QEE51028.1"/>
    </source>
</evidence>
<reference evidence="1 2" key="1">
    <citation type="submission" date="2019-08" db="EMBL/GenBank/DDBJ databases">
        <title>Flavobacterium alkalisoli sp. nov., isolated from rhizosphere soil of Suaeda salsa.</title>
        <authorList>
            <person name="Sun J.-Q."/>
            <person name="Xu L."/>
        </authorList>
    </citation>
    <scope>NUCLEOTIDE SEQUENCE [LARGE SCALE GENOMIC DNA]</scope>
    <source>
        <strain evidence="1 2">XS-5</strain>
    </source>
</reference>
<evidence type="ECO:0000313" key="2">
    <source>
        <dbReference type="Proteomes" id="UP000321222"/>
    </source>
</evidence>